<name>A0A9P7G1H3_9AGAR</name>
<proteinExistence type="predicted"/>
<reference evidence="2" key="2">
    <citation type="submission" date="2021-10" db="EMBL/GenBank/DDBJ databases">
        <title>Phylogenomics reveals ancestral predisposition of the termite-cultivated fungus Termitomyces towards a domesticated lifestyle.</title>
        <authorList>
            <person name="Auxier B."/>
            <person name="Grum-Grzhimaylo A."/>
            <person name="Cardenas M.E."/>
            <person name="Lodge J.D."/>
            <person name="Laessoe T."/>
            <person name="Pedersen O."/>
            <person name="Smith M.E."/>
            <person name="Kuyper T.W."/>
            <person name="Franco-Molano E.A."/>
            <person name="Baroni T.J."/>
            <person name="Aanen D.K."/>
        </authorList>
    </citation>
    <scope>NUCLEOTIDE SEQUENCE</scope>
    <source>
        <strain evidence="2">AP01</strain>
        <tissue evidence="2">Mycelium</tissue>
    </source>
</reference>
<protein>
    <submittedName>
        <fullName evidence="2">Uncharacterized protein</fullName>
    </submittedName>
</protein>
<feature type="region of interest" description="Disordered" evidence="1">
    <location>
        <begin position="1"/>
        <end position="26"/>
    </location>
</feature>
<comment type="caution">
    <text evidence="2">The sequence shown here is derived from an EMBL/GenBank/DDBJ whole genome shotgun (WGS) entry which is preliminary data.</text>
</comment>
<accession>A0A9P7G1H3</accession>
<evidence type="ECO:0000313" key="3">
    <source>
        <dbReference type="Proteomes" id="UP000775547"/>
    </source>
</evidence>
<sequence>MDAMSLNPPAQPVKKAAAAERIPLPPPPRIPAAKNRRYFYGFTIDDDWLSNHYDQIHHHYPHCTAKASFVTKWLVASSHLEFSSGYRPLTVESVSHDVRKPDVLVDSRGWLYLVSVCSNLRSSYERRPNQKQMDKLKAIFGKEPSWYVDWHDAEYYEED</sequence>
<dbReference type="EMBL" id="JABCKV010000870">
    <property type="protein sequence ID" value="KAG5640308.1"/>
    <property type="molecule type" value="Genomic_DNA"/>
</dbReference>
<dbReference type="OrthoDB" id="2609391at2759"/>
<dbReference type="Proteomes" id="UP000775547">
    <property type="component" value="Unassembled WGS sequence"/>
</dbReference>
<evidence type="ECO:0000313" key="2">
    <source>
        <dbReference type="EMBL" id="KAG5640308.1"/>
    </source>
</evidence>
<keyword evidence="3" id="KW-1185">Reference proteome</keyword>
<feature type="compositionally biased region" description="Low complexity" evidence="1">
    <location>
        <begin position="12"/>
        <end position="22"/>
    </location>
</feature>
<dbReference type="AlphaFoldDB" id="A0A9P7G1H3"/>
<organism evidence="2 3">
    <name type="scientific">Asterophora parasitica</name>
    <dbReference type="NCBI Taxonomy" id="117018"/>
    <lineage>
        <taxon>Eukaryota</taxon>
        <taxon>Fungi</taxon>
        <taxon>Dikarya</taxon>
        <taxon>Basidiomycota</taxon>
        <taxon>Agaricomycotina</taxon>
        <taxon>Agaricomycetes</taxon>
        <taxon>Agaricomycetidae</taxon>
        <taxon>Agaricales</taxon>
        <taxon>Tricholomatineae</taxon>
        <taxon>Lyophyllaceae</taxon>
        <taxon>Asterophora</taxon>
    </lineage>
</organism>
<gene>
    <name evidence="2" type="ORF">DXG03_009291</name>
</gene>
<evidence type="ECO:0000256" key="1">
    <source>
        <dbReference type="SAM" id="MobiDB-lite"/>
    </source>
</evidence>
<reference evidence="2" key="1">
    <citation type="submission" date="2020-07" db="EMBL/GenBank/DDBJ databases">
        <authorList>
            <person name="Nieuwenhuis M."/>
            <person name="Van De Peppel L.J.J."/>
        </authorList>
    </citation>
    <scope>NUCLEOTIDE SEQUENCE</scope>
    <source>
        <strain evidence="2">AP01</strain>
        <tissue evidence="2">Mycelium</tissue>
    </source>
</reference>